<evidence type="ECO:0000313" key="2">
    <source>
        <dbReference type="EMBL" id="RKH74006.1"/>
    </source>
</evidence>
<evidence type="ECO:0000313" key="3">
    <source>
        <dbReference type="Proteomes" id="UP000282656"/>
    </source>
</evidence>
<protein>
    <submittedName>
        <fullName evidence="2">Uncharacterized protein</fullName>
    </submittedName>
</protein>
<feature type="transmembrane region" description="Helical" evidence="1">
    <location>
        <begin position="68"/>
        <end position="87"/>
    </location>
</feature>
<dbReference type="EMBL" id="RAWM01000001">
    <property type="protein sequence ID" value="RKH74006.1"/>
    <property type="molecule type" value="Genomic_DNA"/>
</dbReference>
<dbReference type="AlphaFoldDB" id="A0A3A8QZ13"/>
<accession>A0A3A8QZ13</accession>
<dbReference type="OrthoDB" id="5520515at2"/>
<comment type="caution">
    <text evidence="2">The sequence shown here is derived from an EMBL/GenBank/DDBJ whole genome shotgun (WGS) entry which is preliminary data.</text>
</comment>
<dbReference type="RefSeq" id="WP_121723496.1">
    <property type="nucleotide sequence ID" value="NZ_RAWM01000001.1"/>
</dbReference>
<organism evidence="2 3">
    <name type="scientific">Corallococcus interemptor</name>
    <dbReference type="NCBI Taxonomy" id="2316720"/>
    <lineage>
        <taxon>Bacteria</taxon>
        <taxon>Pseudomonadati</taxon>
        <taxon>Myxococcota</taxon>
        <taxon>Myxococcia</taxon>
        <taxon>Myxococcales</taxon>
        <taxon>Cystobacterineae</taxon>
        <taxon>Myxococcaceae</taxon>
        <taxon>Corallococcus</taxon>
    </lineage>
</organism>
<gene>
    <name evidence="2" type="ORF">D7X96_00075</name>
</gene>
<keyword evidence="1" id="KW-0812">Transmembrane</keyword>
<dbReference type="Proteomes" id="UP000282656">
    <property type="component" value="Unassembled WGS sequence"/>
</dbReference>
<feature type="transmembrane region" description="Helical" evidence="1">
    <location>
        <begin position="94"/>
        <end position="113"/>
    </location>
</feature>
<proteinExistence type="predicted"/>
<keyword evidence="3" id="KW-1185">Reference proteome</keyword>
<sequence>MLIYRLLLLLKFVGVVLFGGGLIAALVATTSRERKRAVHGVASLGLVVTWTAGYLLTLQLNVALTEPWILGGLSLSLVSQLTLVAMATHERRTVAGVLLAAVPFFCVLVLMIFRPRWPGVDP</sequence>
<feature type="transmembrane region" description="Helical" evidence="1">
    <location>
        <begin position="6"/>
        <end position="28"/>
    </location>
</feature>
<name>A0A3A8QZ13_9BACT</name>
<keyword evidence="1" id="KW-0472">Membrane</keyword>
<feature type="transmembrane region" description="Helical" evidence="1">
    <location>
        <begin position="37"/>
        <end position="56"/>
    </location>
</feature>
<keyword evidence="1" id="KW-1133">Transmembrane helix</keyword>
<reference evidence="3" key="1">
    <citation type="submission" date="2018-09" db="EMBL/GenBank/DDBJ databases">
        <authorList>
            <person name="Livingstone P.G."/>
            <person name="Whitworth D.E."/>
        </authorList>
    </citation>
    <scope>NUCLEOTIDE SEQUENCE [LARGE SCALE GENOMIC DNA]</scope>
    <source>
        <strain evidence="3">AB047A</strain>
    </source>
</reference>
<evidence type="ECO:0000256" key="1">
    <source>
        <dbReference type="SAM" id="Phobius"/>
    </source>
</evidence>